<dbReference type="Proteomes" id="UP000831290">
    <property type="component" value="Chromosome"/>
</dbReference>
<dbReference type="InterPro" id="IPR000757">
    <property type="entry name" value="Beta-glucanase-like"/>
</dbReference>
<accession>A0A9E6ZSY4</accession>
<protein>
    <submittedName>
        <fullName evidence="4">Glycoside hydrolase family 16 protein</fullName>
    </submittedName>
</protein>
<gene>
    <name evidence="4" type="ORF">MQE35_10210</name>
</gene>
<dbReference type="KEGG" id="fbm:MQE35_10210"/>
<evidence type="ECO:0000256" key="1">
    <source>
        <dbReference type="ARBA" id="ARBA00006865"/>
    </source>
</evidence>
<organism evidence="4 5">
    <name type="scientific">Abyssalbus ytuae</name>
    <dbReference type="NCBI Taxonomy" id="2926907"/>
    <lineage>
        <taxon>Bacteria</taxon>
        <taxon>Pseudomonadati</taxon>
        <taxon>Bacteroidota</taxon>
        <taxon>Flavobacteriia</taxon>
        <taxon>Flavobacteriales</taxon>
        <taxon>Flavobacteriaceae</taxon>
        <taxon>Abyssalbus</taxon>
    </lineage>
</organism>
<name>A0A9E6ZSY4_9FLAO</name>
<dbReference type="SUPFAM" id="SSF49899">
    <property type="entry name" value="Concanavalin A-like lectins/glucanases"/>
    <property type="match status" value="1"/>
</dbReference>
<dbReference type="GO" id="GO:0004553">
    <property type="term" value="F:hydrolase activity, hydrolyzing O-glycosyl compounds"/>
    <property type="evidence" value="ECO:0007669"/>
    <property type="project" value="InterPro"/>
</dbReference>
<comment type="similarity">
    <text evidence="1">Belongs to the glycosyl hydrolase 16 family.</text>
</comment>
<evidence type="ECO:0000259" key="3">
    <source>
        <dbReference type="PROSITE" id="PS51762"/>
    </source>
</evidence>
<dbReference type="PANTHER" id="PTHR10963">
    <property type="entry name" value="GLYCOSYL HYDROLASE-RELATED"/>
    <property type="match status" value="1"/>
</dbReference>
<dbReference type="PROSITE" id="PS51762">
    <property type="entry name" value="GH16_2"/>
    <property type="match status" value="1"/>
</dbReference>
<dbReference type="InterPro" id="IPR050546">
    <property type="entry name" value="Glycosyl_Hydrlase_16"/>
</dbReference>
<reference evidence="4" key="1">
    <citation type="submission" date="2022-03" db="EMBL/GenBank/DDBJ databases">
        <title>Description of Abyssus ytuae gen. nov., sp. nov., a novel member of the family Flavobacteriaceae isolated from the sediment of Mariana Trench.</title>
        <authorList>
            <person name="Zhang J."/>
            <person name="Xu X."/>
        </authorList>
    </citation>
    <scope>NUCLEOTIDE SEQUENCE</scope>
    <source>
        <strain evidence="4">MT3330</strain>
    </source>
</reference>
<dbReference type="Pfam" id="PF00722">
    <property type="entry name" value="Glyco_hydro_16"/>
    <property type="match status" value="1"/>
</dbReference>
<feature type="domain" description="GH16" evidence="3">
    <location>
        <begin position="30"/>
        <end position="276"/>
    </location>
</feature>
<feature type="signal peptide" evidence="2">
    <location>
        <begin position="1"/>
        <end position="19"/>
    </location>
</feature>
<evidence type="ECO:0000313" key="4">
    <source>
        <dbReference type="EMBL" id="UOB16111.1"/>
    </source>
</evidence>
<dbReference type="EMBL" id="CP094358">
    <property type="protein sequence ID" value="UOB16111.1"/>
    <property type="molecule type" value="Genomic_DNA"/>
</dbReference>
<dbReference type="PANTHER" id="PTHR10963:SF55">
    <property type="entry name" value="GLYCOSIDE HYDROLASE FAMILY 16 PROTEIN"/>
    <property type="match status" value="1"/>
</dbReference>
<keyword evidence="5" id="KW-1185">Reference proteome</keyword>
<evidence type="ECO:0000313" key="5">
    <source>
        <dbReference type="Proteomes" id="UP000831290"/>
    </source>
</evidence>
<proteinExistence type="inferred from homology"/>
<keyword evidence="2" id="KW-0732">Signal</keyword>
<dbReference type="InterPro" id="IPR013320">
    <property type="entry name" value="ConA-like_dom_sf"/>
</dbReference>
<dbReference type="RefSeq" id="WP_255841268.1">
    <property type="nucleotide sequence ID" value="NZ_CP094358.1"/>
</dbReference>
<sequence length="276" mass="31843">MFKNGKVVFILINSLLVLACSGEKKKKQETTQKVAPKEYQLVWADEFDGNDVNKDNWSFVIWDEGRVNNEWQKYVENPDNYKVENGFLHITVTKTGDNIKGGYTSTRLSSAAKKEFKYGRIEFRAKMPEGRGTWPALWMLGSNIDKVKWPKCGEIDIMEYVGFQPDTTHTNIHTKYQSGNTDFHAIIPLASAEEEFHTYGITWTPETIEFYLDNPKNITNTYAPEIKTEENWPFDQPFYLIMNFAVGGTWGGSLGVDETIWPQTMVVDYVRVYQLK</sequence>
<dbReference type="CDD" id="cd08023">
    <property type="entry name" value="GH16_laminarinase_like"/>
    <property type="match status" value="1"/>
</dbReference>
<feature type="chain" id="PRO_5038781835" evidence="2">
    <location>
        <begin position="20"/>
        <end position="276"/>
    </location>
</feature>
<dbReference type="Gene3D" id="2.60.120.200">
    <property type="match status" value="1"/>
</dbReference>
<dbReference type="AlphaFoldDB" id="A0A9E6ZSY4"/>
<dbReference type="PROSITE" id="PS51257">
    <property type="entry name" value="PROKAR_LIPOPROTEIN"/>
    <property type="match status" value="1"/>
</dbReference>
<evidence type="ECO:0000256" key="2">
    <source>
        <dbReference type="SAM" id="SignalP"/>
    </source>
</evidence>
<dbReference type="GO" id="GO:0005975">
    <property type="term" value="P:carbohydrate metabolic process"/>
    <property type="evidence" value="ECO:0007669"/>
    <property type="project" value="InterPro"/>
</dbReference>
<keyword evidence="4" id="KW-0378">Hydrolase</keyword>